<dbReference type="PANTHER" id="PTHR38248">
    <property type="entry name" value="FUNK1 6"/>
    <property type="match status" value="1"/>
</dbReference>
<gene>
    <name evidence="2" type="ORF">D9611_005319</name>
</gene>
<dbReference type="SUPFAM" id="SSF56112">
    <property type="entry name" value="Protein kinase-like (PK-like)"/>
    <property type="match status" value="1"/>
</dbReference>
<reference evidence="2 3" key="1">
    <citation type="journal article" date="2020" name="ISME J.">
        <title>Uncovering the hidden diversity of litter-decomposition mechanisms in mushroom-forming fungi.</title>
        <authorList>
            <person name="Floudas D."/>
            <person name="Bentzer J."/>
            <person name="Ahren D."/>
            <person name="Johansson T."/>
            <person name="Persson P."/>
            <person name="Tunlid A."/>
        </authorList>
    </citation>
    <scope>NUCLEOTIDE SEQUENCE [LARGE SCALE GENOMIC DNA]</scope>
    <source>
        <strain evidence="2 3">CBS 175.51</strain>
    </source>
</reference>
<name>A0A8H5BZP7_9AGAR</name>
<dbReference type="Pfam" id="PF17667">
    <property type="entry name" value="Pkinase_fungal"/>
    <property type="match status" value="1"/>
</dbReference>
<evidence type="ECO:0000313" key="2">
    <source>
        <dbReference type="EMBL" id="KAF5332525.1"/>
    </source>
</evidence>
<dbReference type="PANTHER" id="PTHR38248:SF2">
    <property type="entry name" value="FUNK1 11"/>
    <property type="match status" value="1"/>
</dbReference>
<comment type="caution">
    <text evidence="2">The sequence shown here is derived from an EMBL/GenBank/DDBJ whole genome shotgun (WGS) entry which is preliminary data.</text>
</comment>
<dbReference type="Proteomes" id="UP000541558">
    <property type="component" value="Unassembled WGS sequence"/>
</dbReference>
<dbReference type="InterPro" id="IPR011009">
    <property type="entry name" value="Kinase-like_dom_sf"/>
</dbReference>
<feature type="domain" description="Fungal-type protein kinase" evidence="1">
    <location>
        <begin position="13"/>
        <end position="148"/>
    </location>
</feature>
<evidence type="ECO:0000259" key="1">
    <source>
        <dbReference type="Pfam" id="PF17667"/>
    </source>
</evidence>
<dbReference type="OrthoDB" id="5569250at2759"/>
<evidence type="ECO:0000313" key="3">
    <source>
        <dbReference type="Proteomes" id="UP000541558"/>
    </source>
</evidence>
<organism evidence="2 3">
    <name type="scientific">Ephemerocybe angulata</name>
    <dbReference type="NCBI Taxonomy" id="980116"/>
    <lineage>
        <taxon>Eukaryota</taxon>
        <taxon>Fungi</taxon>
        <taxon>Dikarya</taxon>
        <taxon>Basidiomycota</taxon>
        <taxon>Agaricomycotina</taxon>
        <taxon>Agaricomycetes</taxon>
        <taxon>Agaricomycetidae</taxon>
        <taxon>Agaricales</taxon>
        <taxon>Agaricineae</taxon>
        <taxon>Psathyrellaceae</taxon>
        <taxon>Ephemerocybe</taxon>
    </lineage>
</organism>
<sequence length="328" mass="37564">MDSLELTKDNHPDRVLRGLLVASACYKKLWQAGSIENFKKVWLDCLRFHYLSFRKAEVLHGDISEHNLMVLEHPHGTVTGILTDWDTANLVDTETQDGVCVRVRVSAGHHMHRKGTPPFMALDLLHGRDRVHHPRHDLESFFYILIWTGFHYKFPANGVTKDAALTLPHEKLVAAWLGPPDQIYTAKVKLVMSLEGHDVFLCMKMERSEEWASLVRTWIEPLHICIRDARVGAADDRRTAFNAELAQRRQGKGAGKAKLGKFEEVAVYDDATYGGRLTYFRFMRAIGMTKTLETWDDPINFKEDKAILRAEKKEKLRKLLETDASDTD</sequence>
<protein>
    <recommendedName>
        <fullName evidence="1">Fungal-type protein kinase domain-containing protein</fullName>
    </recommendedName>
</protein>
<dbReference type="InterPro" id="IPR040976">
    <property type="entry name" value="Pkinase_fungal"/>
</dbReference>
<dbReference type="EMBL" id="JAACJK010000110">
    <property type="protein sequence ID" value="KAF5332525.1"/>
    <property type="molecule type" value="Genomic_DNA"/>
</dbReference>
<dbReference type="AlphaFoldDB" id="A0A8H5BZP7"/>
<proteinExistence type="predicted"/>
<dbReference type="Gene3D" id="1.10.510.10">
    <property type="entry name" value="Transferase(Phosphotransferase) domain 1"/>
    <property type="match status" value="1"/>
</dbReference>
<accession>A0A8H5BZP7</accession>
<keyword evidence="3" id="KW-1185">Reference proteome</keyword>